<protein>
    <submittedName>
        <fullName evidence="2">Uncharacterized protein</fullName>
    </submittedName>
</protein>
<evidence type="ECO:0000256" key="1">
    <source>
        <dbReference type="SAM" id="MobiDB-lite"/>
    </source>
</evidence>
<accession>A0A6G1KDQ1</accession>
<feature type="compositionally biased region" description="Polar residues" evidence="1">
    <location>
        <begin position="41"/>
        <end position="57"/>
    </location>
</feature>
<reference evidence="2" key="1">
    <citation type="journal article" date="2020" name="Stud. Mycol.">
        <title>101 Dothideomycetes genomes: a test case for predicting lifestyles and emergence of pathogens.</title>
        <authorList>
            <person name="Haridas S."/>
            <person name="Albert R."/>
            <person name="Binder M."/>
            <person name="Bloem J."/>
            <person name="Labutti K."/>
            <person name="Salamov A."/>
            <person name="Andreopoulos B."/>
            <person name="Baker S."/>
            <person name="Barry K."/>
            <person name="Bills G."/>
            <person name="Bluhm B."/>
            <person name="Cannon C."/>
            <person name="Castanera R."/>
            <person name="Culley D."/>
            <person name="Daum C."/>
            <person name="Ezra D."/>
            <person name="Gonzalez J."/>
            <person name="Henrissat B."/>
            <person name="Kuo A."/>
            <person name="Liang C."/>
            <person name="Lipzen A."/>
            <person name="Lutzoni F."/>
            <person name="Magnuson J."/>
            <person name="Mondo S."/>
            <person name="Nolan M."/>
            <person name="Ohm R."/>
            <person name="Pangilinan J."/>
            <person name="Park H.-J."/>
            <person name="Ramirez L."/>
            <person name="Alfaro M."/>
            <person name="Sun H."/>
            <person name="Tritt A."/>
            <person name="Yoshinaga Y."/>
            <person name="Zwiers L.-H."/>
            <person name="Turgeon B."/>
            <person name="Goodwin S."/>
            <person name="Spatafora J."/>
            <person name="Crous P."/>
            <person name="Grigoriev I."/>
        </authorList>
    </citation>
    <scope>NUCLEOTIDE SEQUENCE</scope>
    <source>
        <strain evidence="2">CBS 279.74</strain>
    </source>
</reference>
<keyword evidence="3" id="KW-1185">Reference proteome</keyword>
<feature type="compositionally biased region" description="Polar residues" evidence="1">
    <location>
        <begin position="114"/>
        <end position="127"/>
    </location>
</feature>
<feature type="compositionally biased region" description="Polar residues" evidence="1">
    <location>
        <begin position="1"/>
        <end position="11"/>
    </location>
</feature>
<dbReference type="OrthoDB" id="3795041at2759"/>
<evidence type="ECO:0000313" key="3">
    <source>
        <dbReference type="Proteomes" id="UP000799428"/>
    </source>
</evidence>
<dbReference type="AlphaFoldDB" id="A0A6G1KDQ1"/>
<evidence type="ECO:0000313" key="2">
    <source>
        <dbReference type="EMBL" id="KAF2710958.1"/>
    </source>
</evidence>
<dbReference type="EMBL" id="MU005768">
    <property type="protein sequence ID" value="KAF2710958.1"/>
    <property type="molecule type" value="Genomic_DNA"/>
</dbReference>
<feature type="compositionally biased region" description="Basic and acidic residues" evidence="1">
    <location>
        <begin position="378"/>
        <end position="394"/>
    </location>
</feature>
<feature type="compositionally biased region" description="Acidic residues" evidence="1">
    <location>
        <begin position="357"/>
        <end position="367"/>
    </location>
</feature>
<feature type="region of interest" description="Disordered" evidence="1">
    <location>
        <begin position="202"/>
        <end position="231"/>
    </location>
</feature>
<feature type="region of interest" description="Disordered" evidence="1">
    <location>
        <begin position="355"/>
        <end position="402"/>
    </location>
</feature>
<organism evidence="2 3">
    <name type="scientific">Pleomassaria siparia CBS 279.74</name>
    <dbReference type="NCBI Taxonomy" id="1314801"/>
    <lineage>
        <taxon>Eukaryota</taxon>
        <taxon>Fungi</taxon>
        <taxon>Dikarya</taxon>
        <taxon>Ascomycota</taxon>
        <taxon>Pezizomycotina</taxon>
        <taxon>Dothideomycetes</taxon>
        <taxon>Pleosporomycetidae</taxon>
        <taxon>Pleosporales</taxon>
        <taxon>Pleomassariaceae</taxon>
        <taxon>Pleomassaria</taxon>
    </lineage>
</organism>
<gene>
    <name evidence="2" type="ORF">K504DRAFT_429393</name>
</gene>
<proteinExistence type="predicted"/>
<feature type="region of interest" description="Disordered" evidence="1">
    <location>
        <begin position="1"/>
        <end position="162"/>
    </location>
</feature>
<dbReference type="Proteomes" id="UP000799428">
    <property type="component" value="Unassembled WGS sequence"/>
</dbReference>
<name>A0A6G1KDQ1_9PLEO</name>
<sequence length="402" mass="44794">MANHNPRLNSRSNEREELWFSLPGTVSRQQDHSREPEATAYQATSNRHSMHQRSLSPSRYRYPQVPSICTTTAINKPLPPVPDPEKKKRGPSSIRSLIRRRPSGQLDPSHLQPEPNQQQRSSSTNGNLAPDSTLHCYPQQASRSMPSSPAVYSENIPPPATFSRAHSAAANYPGSQHIQIPQQQHRSVSMNTYFEPGQVRTRRTFPDADTPASATTVTARESFPDRPRPHTWLSPTEPFEDANDFHLFVEATSGLTDGSLDSDTMSPNGRPQLQGSLFARGRQNDVIPLPMQYAVTSQPRAMDYDYTPAPSYSFQSASTQLVLSSSALPRPDSFAQSSLTLNMNDIDSELERLGLDQNDDVGPEDELPNYAQSQAEMASRKRAEATNRARELEARWNNSRGS</sequence>